<protein>
    <recommendedName>
        <fullName evidence="4">kynurenine--oxoglutarate transaminase</fullName>
        <ecNumber evidence="4">2.6.1.7</ecNumber>
    </recommendedName>
</protein>
<comment type="similarity">
    <text evidence="2">Belongs to the class-I pyridoxal-phosphate-dependent aminotransferase family.</text>
</comment>
<dbReference type="InterPro" id="IPR004839">
    <property type="entry name" value="Aminotransferase_I/II_large"/>
</dbReference>
<dbReference type="SUPFAM" id="SSF53383">
    <property type="entry name" value="PLP-dependent transferases"/>
    <property type="match status" value="1"/>
</dbReference>
<keyword evidence="7" id="KW-0663">Pyridoxal phosphate</keyword>
<dbReference type="OMA" id="PRDFKLC"/>
<accession>A0A0S4KNT6</accession>
<dbReference type="InterPro" id="IPR015421">
    <property type="entry name" value="PyrdxlP-dep_Trfase_major"/>
</dbReference>
<dbReference type="InterPro" id="IPR015424">
    <property type="entry name" value="PyrdxlP-dep_Trfase"/>
</dbReference>
<dbReference type="EMBL" id="CYKH01001404">
    <property type="protein sequence ID" value="CUI14557.1"/>
    <property type="molecule type" value="Genomic_DNA"/>
</dbReference>
<gene>
    <name evidence="10" type="ORF">BSAL_07530</name>
</gene>
<dbReference type="GO" id="GO:0005737">
    <property type="term" value="C:cytoplasm"/>
    <property type="evidence" value="ECO:0007669"/>
    <property type="project" value="TreeGrafter"/>
</dbReference>
<evidence type="ECO:0000256" key="4">
    <source>
        <dbReference type="ARBA" id="ARBA00012751"/>
    </source>
</evidence>
<evidence type="ECO:0000313" key="10">
    <source>
        <dbReference type="EMBL" id="CUI14557.1"/>
    </source>
</evidence>
<dbReference type="FunFam" id="3.40.640.10:FF:000024">
    <property type="entry name" value="Kynurenine--oxoglutarate transaminase 3"/>
    <property type="match status" value="1"/>
</dbReference>
<dbReference type="GO" id="GO:0030170">
    <property type="term" value="F:pyridoxal phosphate binding"/>
    <property type="evidence" value="ECO:0007669"/>
    <property type="project" value="InterPro"/>
</dbReference>
<dbReference type="InterPro" id="IPR015422">
    <property type="entry name" value="PyrdxlP-dep_Trfase_small"/>
</dbReference>
<dbReference type="AlphaFoldDB" id="A0A0S4KNT6"/>
<dbReference type="OrthoDB" id="7042322at2759"/>
<keyword evidence="5 10" id="KW-0032">Aminotransferase</keyword>
<dbReference type="GO" id="GO:0070189">
    <property type="term" value="P:kynurenine metabolic process"/>
    <property type="evidence" value="ECO:0007669"/>
    <property type="project" value="UniProtKB-ARBA"/>
</dbReference>
<dbReference type="VEuPathDB" id="TriTrypDB:BSAL_07530"/>
<feature type="domain" description="Aminotransferase class I/classII large" evidence="9">
    <location>
        <begin position="37"/>
        <end position="412"/>
    </location>
</feature>
<keyword evidence="11" id="KW-1185">Reference proteome</keyword>
<keyword evidence="6 10" id="KW-0808">Transferase</keyword>
<organism evidence="10 11">
    <name type="scientific">Bodo saltans</name>
    <name type="common">Flagellated protozoan</name>
    <dbReference type="NCBI Taxonomy" id="75058"/>
    <lineage>
        <taxon>Eukaryota</taxon>
        <taxon>Discoba</taxon>
        <taxon>Euglenozoa</taxon>
        <taxon>Kinetoplastea</taxon>
        <taxon>Metakinetoplastina</taxon>
        <taxon>Eubodonida</taxon>
        <taxon>Bodonidae</taxon>
        <taxon>Bodo</taxon>
    </lineage>
</organism>
<evidence type="ECO:0000313" key="11">
    <source>
        <dbReference type="Proteomes" id="UP000051952"/>
    </source>
</evidence>
<dbReference type="CDD" id="cd00609">
    <property type="entry name" value="AAT_like"/>
    <property type="match status" value="1"/>
</dbReference>
<dbReference type="Pfam" id="PF00155">
    <property type="entry name" value="Aminotran_1_2"/>
    <property type="match status" value="1"/>
</dbReference>
<evidence type="ECO:0000256" key="8">
    <source>
        <dbReference type="ARBA" id="ARBA00024016"/>
    </source>
</evidence>
<evidence type="ECO:0000256" key="2">
    <source>
        <dbReference type="ARBA" id="ARBA00007441"/>
    </source>
</evidence>
<evidence type="ECO:0000259" key="9">
    <source>
        <dbReference type="Pfam" id="PF00155"/>
    </source>
</evidence>
<dbReference type="FunFam" id="3.90.1150.10:FF:000021">
    <property type="entry name" value="Kynurenine--oxoglutarate transaminase 3"/>
    <property type="match status" value="1"/>
</dbReference>
<dbReference type="EC" id="2.6.1.7" evidence="4"/>
<name>A0A0S4KNT6_BODSA</name>
<evidence type="ECO:0000256" key="7">
    <source>
        <dbReference type="ARBA" id="ARBA00022898"/>
    </source>
</evidence>
<comment type="pathway">
    <text evidence="8">Amino-acid degradation; L-kynurenine degradation; kynurenate from L-kynurenine: step 1/2.</text>
</comment>
<dbReference type="Gene3D" id="3.90.1150.10">
    <property type="entry name" value="Aspartate Aminotransferase, domain 1"/>
    <property type="match status" value="1"/>
</dbReference>
<comment type="cofactor">
    <cofactor evidence="1">
        <name>pyridoxal 5'-phosphate</name>
        <dbReference type="ChEBI" id="CHEBI:597326"/>
    </cofactor>
</comment>
<evidence type="ECO:0000256" key="5">
    <source>
        <dbReference type="ARBA" id="ARBA00022576"/>
    </source>
</evidence>
<sequence length="422" mass="47195">MSKAKRTLEEFAAKRLVQIPKQTVWSEMTPLAAAHKAINLGQGFPSFAPPEFVTNHIAAAVTDPNAPLNHQYCRAFGHLELVEPLRKIYAERLQREIGQMELLVTNGVTQGLNLACQAFLGPEDELLSFEPYFDLYTNDVYLSSSNIQLVPMQTDDKLANNWSFTEEALRAKITPRTKAILVNTPQNVPGKVFRRDELELIAKIAVEFDLLVFADEVYMTLVYDGAEHISIASFPGMFDRTITMSSAGKTFSCTGYKIGWMVAPEPLIIALAKVSANQTFCVATPLQIAIGRSLADATTNGYFQKLISIYEGKRELLVTALKDAGLPVVMPAGGYFALADITGIDESHYVDPNDTTDVAKDWQFCRWLTKEIGVNAIPVTAFCRKETRPQFEKFVRFAFCKKDEDIQEAGKRLQKLKEFTRK</sequence>
<dbReference type="Proteomes" id="UP000051952">
    <property type="component" value="Unassembled WGS sequence"/>
</dbReference>
<proteinExistence type="inferred from homology"/>
<dbReference type="PANTHER" id="PTHR43807">
    <property type="entry name" value="FI04487P"/>
    <property type="match status" value="1"/>
</dbReference>
<evidence type="ECO:0000256" key="6">
    <source>
        <dbReference type="ARBA" id="ARBA00022679"/>
    </source>
</evidence>
<dbReference type="PANTHER" id="PTHR43807:SF20">
    <property type="entry name" value="FI04487P"/>
    <property type="match status" value="1"/>
</dbReference>
<comment type="subunit">
    <text evidence="3">Homodimer.</text>
</comment>
<dbReference type="GO" id="GO:0016212">
    <property type="term" value="F:kynurenine-oxoglutarate transaminase activity"/>
    <property type="evidence" value="ECO:0007669"/>
    <property type="project" value="UniProtKB-EC"/>
</dbReference>
<dbReference type="InterPro" id="IPR051326">
    <property type="entry name" value="Kynurenine-oxoglutarate_AT"/>
</dbReference>
<dbReference type="Gene3D" id="3.40.640.10">
    <property type="entry name" value="Type I PLP-dependent aspartate aminotransferase-like (Major domain)"/>
    <property type="match status" value="1"/>
</dbReference>
<evidence type="ECO:0000256" key="1">
    <source>
        <dbReference type="ARBA" id="ARBA00001933"/>
    </source>
</evidence>
<reference evidence="11" key="1">
    <citation type="submission" date="2015-09" db="EMBL/GenBank/DDBJ databases">
        <authorList>
            <consortium name="Pathogen Informatics"/>
        </authorList>
    </citation>
    <scope>NUCLEOTIDE SEQUENCE [LARGE SCALE GENOMIC DNA]</scope>
    <source>
        <strain evidence="11">Lake Konstanz</strain>
    </source>
</reference>
<evidence type="ECO:0000256" key="3">
    <source>
        <dbReference type="ARBA" id="ARBA00011738"/>
    </source>
</evidence>